<comment type="caution">
    <text evidence="16">The sequence shown here is derived from an EMBL/GenBank/DDBJ whole genome shotgun (WGS) entry which is preliminary data.</text>
</comment>
<dbReference type="PROSITE" id="PS51158">
    <property type="entry name" value="ALPHA_KINASE"/>
    <property type="match status" value="1"/>
</dbReference>
<dbReference type="GO" id="GO:0005249">
    <property type="term" value="F:voltage-gated potassium channel activity"/>
    <property type="evidence" value="ECO:0007669"/>
    <property type="project" value="InterPro"/>
</dbReference>
<evidence type="ECO:0000259" key="14">
    <source>
        <dbReference type="PROSITE" id="PS50042"/>
    </source>
</evidence>
<organism evidence="16 17">
    <name type="scientific">Skeletonema marinoi</name>
    <dbReference type="NCBI Taxonomy" id="267567"/>
    <lineage>
        <taxon>Eukaryota</taxon>
        <taxon>Sar</taxon>
        <taxon>Stramenopiles</taxon>
        <taxon>Ochrophyta</taxon>
        <taxon>Bacillariophyta</taxon>
        <taxon>Coscinodiscophyceae</taxon>
        <taxon>Thalassiosirophycidae</taxon>
        <taxon>Thalassiosirales</taxon>
        <taxon>Skeletonemataceae</taxon>
        <taxon>Skeletonema</taxon>
        <taxon>Skeletonema marinoi-dohrnii complex</taxon>
    </lineage>
</organism>
<feature type="transmembrane region" description="Helical" evidence="13">
    <location>
        <begin position="1494"/>
        <end position="1516"/>
    </location>
</feature>
<keyword evidence="6" id="KW-0418">Kinase</keyword>
<dbReference type="GO" id="GO:0044877">
    <property type="term" value="F:protein-containing complex binding"/>
    <property type="evidence" value="ECO:0007669"/>
    <property type="project" value="TreeGrafter"/>
</dbReference>
<dbReference type="PRINTS" id="PR01463">
    <property type="entry name" value="EAGCHANLFMLY"/>
</dbReference>
<dbReference type="InterPro" id="IPR011009">
    <property type="entry name" value="Kinase-like_dom_sf"/>
</dbReference>
<dbReference type="Gene3D" id="1.10.287.70">
    <property type="match status" value="3"/>
</dbReference>
<keyword evidence="8" id="KW-0406">Ion transport</keyword>
<feature type="transmembrane region" description="Helical" evidence="13">
    <location>
        <begin position="1688"/>
        <end position="1712"/>
    </location>
</feature>
<evidence type="ECO:0000256" key="11">
    <source>
        <dbReference type="ARBA" id="ARBA00023303"/>
    </source>
</evidence>
<name>A0AAD8XW57_9STRA</name>
<keyword evidence="2" id="KW-0813">Transport</keyword>
<dbReference type="SUPFAM" id="SSF53300">
    <property type="entry name" value="vWA-like"/>
    <property type="match status" value="1"/>
</dbReference>
<feature type="transmembrane region" description="Helical" evidence="13">
    <location>
        <begin position="1226"/>
        <end position="1253"/>
    </location>
</feature>
<dbReference type="GO" id="GO:0004674">
    <property type="term" value="F:protein serine/threonine kinase activity"/>
    <property type="evidence" value="ECO:0007669"/>
    <property type="project" value="UniProtKB-KW"/>
</dbReference>
<feature type="domain" description="Cyclic nucleotide-binding" evidence="14">
    <location>
        <begin position="1329"/>
        <end position="1429"/>
    </location>
</feature>
<dbReference type="PANTHER" id="PTHR45638:SF11">
    <property type="entry name" value="CYCLIC NUCLEOTIDE-GATED CATION CHANNEL SUBUNIT A"/>
    <property type="match status" value="1"/>
</dbReference>
<dbReference type="InterPro" id="IPR036465">
    <property type="entry name" value="vWFA_dom_sf"/>
</dbReference>
<evidence type="ECO:0000256" key="9">
    <source>
        <dbReference type="ARBA" id="ARBA00023136"/>
    </source>
</evidence>
<dbReference type="SMART" id="SM00100">
    <property type="entry name" value="cNMP"/>
    <property type="match status" value="4"/>
</dbReference>
<feature type="transmembrane region" description="Helical" evidence="13">
    <location>
        <begin position="1144"/>
        <end position="1162"/>
    </location>
</feature>
<evidence type="ECO:0000256" key="4">
    <source>
        <dbReference type="ARBA" id="ARBA00022679"/>
    </source>
</evidence>
<dbReference type="Pfam" id="PF00520">
    <property type="entry name" value="Ion_trans"/>
    <property type="match status" value="2"/>
</dbReference>
<dbReference type="InterPro" id="IPR018490">
    <property type="entry name" value="cNMP-bd_dom_sf"/>
</dbReference>
<feature type="region of interest" description="Disordered" evidence="12">
    <location>
        <begin position="2484"/>
        <end position="2510"/>
    </location>
</feature>
<dbReference type="Gene3D" id="1.10.287.630">
    <property type="entry name" value="Helix hairpin bin"/>
    <property type="match status" value="4"/>
</dbReference>
<dbReference type="InterPro" id="IPR014710">
    <property type="entry name" value="RmlC-like_jellyroll"/>
</dbReference>
<evidence type="ECO:0000313" key="17">
    <source>
        <dbReference type="Proteomes" id="UP001224775"/>
    </source>
</evidence>
<feature type="domain" description="Cyclic nucleotide-binding" evidence="14">
    <location>
        <begin position="2301"/>
        <end position="2422"/>
    </location>
</feature>
<evidence type="ECO:0000256" key="12">
    <source>
        <dbReference type="SAM" id="MobiDB-lite"/>
    </source>
</evidence>
<keyword evidence="9 13" id="KW-0472">Membrane</keyword>
<keyword evidence="3" id="KW-0723">Serine/threonine-protein kinase</keyword>
<feature type="region of interest" description="Disordered" evidence="12">
    <location>
        <begin position="1"/>
        <end position="37"/>
    </location>
</feature>
<keyword evidence="10" id="KW-1071">Ligand-gated ion channel</keyword>
<accession>A0AAD8XW57</accession>
<comment type="subcellular location">
    <subcellularLocation>
        <location evidence="1">Membrane</location>
        <topology evidence="1">Multi-pass membrane protein</topology>
    </subcellularLocation>
</comment>
<feature type="transmembrane region" description="Helical" evidence="13">
    <location>
        <begin position="2197"/>
        <end position="2221"/>
    </location>
</feature>
<feature type="transmembrane region" description="Helical" evidence="13">
    <location>
        <begin position="1993"/>
        <end position="2012"/>
    </location>
</feature>
<sequence>MAISPSAHQKRPLPFESSLPLLGEEAASRPTKSAKLQATKKVSFNHGEPKVHLFDPDNGHGISYASRIEDNCIVIDDDDDESDSDGNHPQQQVPLTEELTVLSTVHGRQRRELRDITKHDLRTVMKYGTKSKGNFVNGDQRWKFEFGNTITCYKKAIDIQPAQITEQMWSNHHKAVRILKNDPQLCTTHSVIIIDQSGSMNKCDVNGFRSRSDAAFGTLALDYIAEQLYQQGDEFFVDAVTIIEMNCTGSLFVHKEPMDWILFNKVLHRQRTAKPRSHGNYVNSIEYAENVINDDLQCFSNFDLDDIGAYMLVLLSDGSPSDQKPGDQMRRRDAVCRLSQRLKTKLTVYGMGIGAMGSDFEQLKCLVDAATEHGLKVNSIMPTEKRYTMRKSYNDVDLVPLRRETKNVSRWRYDNRTNPPWKKVEFLNSDARGFEVAQDPFGKGAERLAYMFYEIKKKQTGSGYEKVGKSLVAKNSIYNEDERSKEKFHTDFCRSQQKAWELALQFNRAVAKAPLLKPAKDEVSLPPPIEFLQCNVYDYEDHWGAISARRFTKFSSNNGYVLKDDGSATIVLEVGEAFSHWVYVSSSNKMLVCDLQGILDSEGIRPTFRLTDPAICSKERRYGKTDIGLRAYEIDVSATNEWSGISLASSILPTMHDPTEQQKIDGLSNSMLNCRQKETRLAWCNMLLFFTSTAPLEYLAMLLSKVDIVNYVMMNRLLLLFYLPKYLSNVARRYIKSSGVQRTWLLFFTMGMAAHLCACCFYYVAFQEAMNGVTMTWPEAAGIYAVDNTNAEPFGNKCRCATLNYQRKMEMIKKYMRYRNLPKGLQDRVLAFYDYQWAKLKGADEQEFLMELPQTLQQQVTNFMCRDIIASLPILRRANKALLNALVECSEMNVYSPKDCILQRGERCNGALLVSHGEVEILKGNVVERKMQRLDRFAEECLFIDKVASHTVRSKGFSEIVFVPRVEFQRILASQCDEDHIAQMKNTAIALSQNVSKSKANKLFGSAEEFTPTGIQRHFHPSSLSRKIWDCIVLLGLVFYTFSIPLSFFYVVENTPFSGTPTLLILGYVVDLFFLVDIILQKDYFMSIDEGLLVYDTIHIREKFYKQLKFVRLPNISMYKETIDEILNELKIDIDLVLYRVFKLNFFMVVVSHWVGCLWFMMGSLSKRLGYSENWLDADESNLSLSISHSDYGGFSVYLRSVYFAVVGMSTVGYGDIVPTNILETFYATIVILFGGLLLPAIVGGLAAYMSSFHRTEKLFRKRIARVRQYLLKIDAKESVLDKCRRYFDYHWYCQGGVIEQEVSDELPTSLSVEVAFQINGAKLNSIPFLKCCDDATKLLLVTVLQPRVFIPSECVVKEGERGSVMYIIQRGTLEVSCSQVKGPIRILSSGDFFGESCLLGSKTNRATVTAVEYCDCFTLNKDDFNEVIDGSPAAQTMKVNLANSIMQSQASNKRAFQNISRYPKCTELMLGSKSEEELPSTHHTLLPDSPLNLIWNVSLLAICIYNAWIIPFRLAFAHARESVFLDWIFDALFFLDMILNYSYVAYFHDGELVTDTPKIKRNYMLTRFKMDLISTFPSIYFLLDHHITVAPLRLAEFLSGVILIAHIAACGFFTFARWKHSNADCTEGSSDCWEGTWIMRQIYNGKLPKDGGSEWQLYIRSLNWALPTLVVVVIGDVVPTTSPETLYALLWMLVGVTINASIVGNVANIVANLETDSSDFANAIDNIRNFLSVHHLSHDFHERVNDFARYLWMTHSGTVSEDEFILRLPHMLQTQIIEDTRMRHINACPFFHSLQNDVVESLALCMRQLVFCAGDIIIHAGDMGSEMFFLDRGTVRVVSSDHKTIYATLSQRGAFFGETCLFLNKPRSTSVCAQTFCDVFQLGKDDLFNELKRRDIDLAQMRELFFNIHRENERRNKAIEGNLIRCKEPQSKLNKIIDADNQESNEQAVPKIFLPGTSFRFIWDVFTTLGIIYYALSVLYQIAFRTVDEENTAVGIEILFDLFFIIDCYALRSTQFAFVENGILHQSKGDIIKHYKKNGMIPDVVASISLLDIIFPSYHFRLLSLVRILRLPYFLDSLCAHLDERGIRISLASNLLAKIVLLYMIACHEISCIWFIIHRYVERGKELTWATSDCPLGGDTGSDACLAMWSDELQQHNVCNMDSLNDCYIRAFHFSLTTLSTVGYGDISPATELETIWELCVVVVGACFLAALIGAFGAYLQQNDTTGRNSFYAKLDRVKQYMRFRNIPPDIQSSILFFHHCRWEASQTLDERETLSLLPQPLQLDISFAVKEKVIHTVPILESLPIIIQKRIAHALRPQVYAPRDNPIIYNVGDIGWDLFFISSGFVSISLPDDATELDAAGKANWTAIQNKFDSTGLVLGPGSHIGESCLCSNSGVRQETVIAATRVEIYALCRDDLDDICQVMGSSKGGALKKCLISRAAQVVIDDDVDDTDHCDEEVDSRVTRRKKQSSWNRSTFLSFPSISNDSDHRSNDIQRRRRRLSVPGGYS</sequence>
<feature type="transmembrane region" description="Helical" evidence="13">
    <location>
        <begin position="1962"/>
        <end position="1981"/>
    </location>
</feature>
<feature type="compositionally biased region" description="Basic and acidic residues" evidence="12">
    <location>
        <begin position="2488"/>
        <end position="2497"/>
    </location>
</feature>
<dbReference type="InterPro" id="IPR004166">
    <property type="entry name" value="a-kinase_dom"/>
</dbReference>
<dbReference type="SUPFAM" id="SSF51206">
    <property type="entry name" value="cAMP-binding domain-like"/>
    <property type="match status" value="4"/>
</dbReference>
<dbReference type="InterPro" id="IPR005821">
    <property type="entry name" value="Ion_trans_dom"/>
</dbReference>
<keyword evidence="4" id="KW-0808">Transferase</keyword>
<feature type="transmembrane region" description="Helical" evidence="13">
    <location>
        <begin position="1063"/>
        <end position="1080"/>
    </location>
</feature>
<proteinExistence type="predicted"/>
<dbReference type="GO" id="GO:0005221">
    <property type="term" value="F:intracellularly cyclic nucleotide-activated monoatomic cation channel activity"/>
    <property type="evidence" value="ECO:0007669"/>
    <property type="project" value="InterPro"/>
</dbReference>
<dbReference type="Gene3D" id="2.60.120.10">
    <property type="entry name" value="Jelly Rolls"/>
    <property type="match status" value="4"/>
</dbReference>
<dbReference type="GO" id="GO:0016020">
    <property type="term" value="C:membrane"/>
    <property type="evidence" value="ECO:0007669"/>
    <property type="project" value="UniProtKB-SubCell"/>
</dbReference>
<dbReference type="FunFam" id="1.10.287.630:FF:000001">
    <property type="entry name" value="Cyclic nucleotide-gated channel alpha 3"/>
    <property type="match status" value="2"/>
</dbReference>
<dbReference type="SMART" id="SM00811">
    <property type="entry name" value="Alpha_kinase"/>
    <property type="match status" value="1"/>
</dbReference>
<evidence type="ECO:0000256" key="13">
    <source>
        <dbReference type="SAM" id="Phobius"/>
    </source>
</evidence>
<dbReference type="CDD" id="cd00038">
    <property type="entry name" value="CAP_ED"/>
    <property type="match status" value="4"/>
</dbReference>
<dbReference type="InterPro" id="IPR018488">
    <property type="entry name" value="cNMP-bd_CS"/>
</dbReference>
<dbReference type="InterPro" id="IPR050866">
    <property type="entry name" value="CNG_cation_channel"/>
</dbReference>
<dbReference type="PANTHER" id="PTHR45638">
    <property type="entry name" value="CYCLIC NUCLEOTIDE-GATED CATION CHANNEL SUBUNIT A"/>
    <property type="match status" value="1"/>
</dbReference>
<feature type="domain" description="Alpha-type protein kinase" evidence="15">
    <location>
        <begin position="403"/>
        <end position="696"/>
    </location>
</feature>
<evidence type="ECO:0000256" key="3">
    <source>
        <dbReference type="ARBA" id="ARBA00022527"/>
    </source>
</evidence>
<evidence type="ECO:0000259" key="15">
    <source>
        <dbReference type="PROSITE" id="PS51158"/>
    </source>
</evidence>
<dbReference type="Pfam" id="PF00027">
    <property type="entry name" value="cNMP_binding"/>
    <property type="match status" value="3"/>
</dbReference>
<feature type="transmembrane region" description="Helical" evidence="13">
    <location>
        <begin position="1658"/>
        <end position="1676"/>
    </location>
</feature>
<feature type="transmembrane region" description="Helical" evidence="13">
    <location>
        <begin position="1028"/>
        <end position="1051"/>
    </location>
</feature>
<dbReference type="InterPro" id="IPR003938">
    <property type="entry name" value="K_chnl_volt-dep_EAG/ELK/ERG"/>
</dbReference>
<dbReference type="GO" id="GO:0005524">
    <property type="term" value="F:ATP binding"/>
    <property type="evidence" value="ECO:0007669"/>
    <property type="project" value="InterPro"/>
</dbReference>
<keyword evidence="11" id="KW-0407">Ion channel</keyword>
<keyword evidence="7 13" id="KW-1133">Transmembrane helix</keyword>
<evidence type="ECO:0000256" key="1">
    <source>
        <dbReference type="ARBA" id="ARBA00004141"/>
    </source>
</evidence>
<evidence type="ECO:0000256" key="6">
    <source>
        <dbReference type="ARBA" id="ARBA00022777"/>
    </source>
</evidence>
<keyword evidence="17" id="KW-1185">Reference proteome</keyword>
<evidence type="ECO:0000256" key="2">
    <source>
        <dbReference type="ARBA" id="ARBA00022448"/>
    </source>
</evidence>
<evidence type="ECO:0000313" key="16">
    <source>
        <dbReference type="EMBL" id="KAK1734704.1"/>
    </source>
</evidence>
<dbReference type="Gene3D" id="3.20.200.10">
    <property type="entry name" value="MHCK/EF2 kinase"/>
    <property type="match status" value="1"/>
</dbReference>
<protein>
    <submittedName>
        <fullName evidence="16">Cyclic nucleotide-gated ion channel</fullName>
    </submittedName>
</protein>
<dbReference type="SUPFAM" id="SSF56112">
    <property type="entry name" value="Protein kinase-like (PK-like)"/>
    <property type="match status" value="1"/>
</dbReference>
<keyword evidence="5 13" id="KW-0812">Transmembrane</keyword>
<dbReference type="InterPro" id="IPR000595">
    <property type="entry name" value="cNMP-bd_dom"/>
</dbReference>
<dbReference type="Pfam" id="PF02816">
    <property type="entry name" value="Alpha_kinase"/>
    <property type="match status" value="1"/>
</dbReference>
<feature type="transmembrane region" description="Helical" evidence="13">
    <location>
        <begin position="1528"/>
        <end position="1548"/>
    </location>
</feature>
<dbReference type="PROSITE" id="PS00888">
    <property type="entry name" value="CNMP_BINDING_1"/>
    <property type="match status" value="2"/>
</dbReference>
<feature type="transmembrane region" description="Helical" evidence="13">
    <location>
        <begin position="1595"/>
        <end position="1617"/>
    </location>
</feature>
<feature type="domain" description="Cyclic nucleotide-binding" evidence="14">
    <location>
        <begin position="1791"/>
        <end position="1888"/>
    </location>
</feature>
<evidence type="ECO:0000256" key="10">
    <source>
        <dbReference type="ARBA" id="ARBA00023286"/>
    </source>
</evidence>
<feature type="transmembrane region" description="Helical" evidence="13">
    <location>
        <begin position="2096"/>
        <end position="2118"/>
    </location>
</feature>
<dbReference type="EMBL" id="JATAAI010000037">
    <property type="protein sequence ID" value="KAK1734704.1"/>
    <property type="molecule type" value="Genomic_DNA"/>
</dbReference>
<dbReference type="Proteomes" id="UP001224775">
    <property type="component" value="Unassembled WGS sequence"/>
</dbReference>
<evidence type="ECO:0000256" key="7">
    <source>
        <dbReference type="ARBA" id="ARBA00022989"/>
    </source>
</evidence>
<feature type="domain" description="Cyclic nucleotide-binding" evidence="14">
    <location>
        <begin position="874"/>
        <end position="972"/>
    </location>
</feature>
<gene>
    <name evidence="16" type="ORF">QTG54_014577</name>
</gene>
<reference evidence="16" key="1">
    <citation type="submission" date="2023-06" db="EMBL/GenBank/DDBJ databases">
        <title>Survivors Of The Sea: Transcriptome response of Skeletonema marinoi to long-term dormancy.</title>
        <authorList>
            <person name="Pinder M.I.M."/>
            <person name="Kourtchenko O."/>
            <person name="Robertson E.K."/>
            <person name="Larsson T."/>
            <person name="Maumus F."/>
            <person name="Osuna-Cruz C.M."/>
            <person name="Vancaester E."/>
            <person name="Stenow R."/>
            <person name="Vandepoele K."/>
            <person name="Ploug H."/>
            <person name="Bruchert V."/>
            <person name="Godhe A."/>
            <person name="Topel M."/>
        </authorList>
    </citation>
    <scope>NUCLEOTIDE SEQUENCE</scope>
    <source>
        <strain evidence="16">R05AC</strain>
    </source>
</reference>
<dbReference type="PROSITE" id="PS50042">
    <property type="entry name" value="CNMP_BINDING_3"/>
    <property type="match status" value="4"/>
</dbReference>
<feature type="transmembrane region" description="Helical" evidence="13">
    <location>
        <begin position="744"/>
        <end position="765"/>
    </location>
</feature>
<evidence type="ECO:0000256" key="5">
    <source>
        <dbReference type="ARBA" id="ARBA00022692"/>
    </source>
</evidence>
<dbReference type="SUPFAM" id="SSF81324">
    <property type="entry name" value="Voltage-gated potassium channels"/>
    <property type="match status" value="3"/>
</dbReference>
<evidence type="ECO:0000256" key="8">
    <source>
        <dbReference type="ARBA" id="ARBA00023065"/>
    </source>
</evidence>